<gene>
    <name evidence="2" type="ORF">EDD32_0854</name>
</gene>
<organism evidence="2 3">
    <name type="scientific">Georgenia muralis</name>
    <dbReference type="NCBI Taxonomy" id="154117"/>
    <lineage>
        <taxon>Bacteria</taxon>
        <taxon>Bacillati</taxon>
        <taxon>Actinomycetota</taxon>
        <taxon>Actinomycetes</taxon>
        <taxon>Micrococcales</taxon>
        <taxon>Bogoriellaceae</taxon>
        <taxon>Georgenia</taxon>
    </lineage>
</organism>
<keyword evidence="3" id="KW-1185">Reference proteome</keyword>
<evidence type="ECO:0000313" key="3">
    <source>
        <dbReference type="Proteomes" id="UP000280726"/>
    </source>
</evidence>
<proteinExistence type="predicted"/>
<accession>A0A3N4ZZC2</accession>
<sequence>MRDHLSRAPGAPSTTSTVRSLIRGGLHAARAEDHAGTEPGGSPQPGLGGHERPFDDPVALPPEDFPAHRPHGALWGSLNRTADAVALRSVARRLAAGARDLVTGRAPHRAWVTG</sequence>
<evidence type="ECO:0000313" key="2">
    <source>
        <dbReference type="EMBL" id="RPF26415.1"/>
    </source>
</evidence>
<dbReference type="EMBL" id="RKRA01000001">
    <property type="protein sequence ID" value="RPF26415.1"/>
    <property type="molecule type" value="Genomic_DNA"/>
</dbReference>
<dbReference type="Proteomes" id="UP000280726">
    <property type="component" value="Unassembled WGS sequence"/>
</dbReference>
<name>A0A3N4ZZC2_9MICO</name>
<evidence type="ECO:0000256" key="1">
    <source>
        <dbReference type="SAM" id="MobiDB-lite"/>
    </source>
</evidence>
<protein>
    <submittedName>
        <fullName evidence="2">Uncharacterized protein</fullName>
    </submittedName>
</protein>
<comment type="caution">
    <text evidence="2">The sequence shown here is derived from an EMBL/GenBank/DDBJ whole genome shotgun (WGS) entry which is preliminary data.</text>
</comment>
<dbReference type="AlphaFoldDB" id="A0A3N4ZZC2"/>
<reference evidence="2 3" key="1">
    <citation type="submission" date="2018-11" db="EMBL/GenBank/DDBJ databases">
        <title>Sequencing the genomes of 1000 actinobacteria strains.</title>
        <authorList>
            <person name="Klenk H.-P."/>
        </authorList>
    </citation>
    <scope>NUCLEOTIDE SEQUENCE [LARGE SCALE GENOMIC DNA]</scope>
    <source>
        <strain evidence="2 3">DSM 14418</strain>
    </source>
</reference>
<feature type="region of interest" description="Disordered" evidence="1">
    <location>
        <begin position="1"/>
        <end position="68"/>
    </location>
</feature>